<organism evidence="1 2">
    <name type="scientific">Dietzia cinnamea</name>
    <dbReference type="NCBI Taxonomy" id="321318"/>
    <lineage>
        <taxon>Bacteria</taxon>
        <taxon>Bacillati</taxon>
        <taxon>Actinomycetota</taxon>
        <taxon>Actinomycetes</taxon>
        <taxon>Mycobacteriales</taxon>
        <taxon>Dietziaceae</taxon>
        <taxon>Dietzia</taxon>
    </lineage>
</organism>
<dbReference type="OrthoDB" id="4774622at2"/>
<protein>
    <submittedName>
        <fullName evidence="1">Uncharacterized protein</fullName>
    </submittedName>
</protein>
<sequence>MNEVGERVCFVEETADGAIWGCQRCGARSGTLPSRGAARVAADAHRCPDQPARVVREYGHGRRRGLRSRWR</sequence>
<evidence type="ECO:0000313" key="2">
    <source>
        <dbReference type="Proteomes" id="UP000295805"/>
    </source>
</evidence>
<gene>
    <name evidence="1" type="ORF">EDD19_11512</name>
</gene>
<reference evidence="1 2" key="1">
    <citation type="submission" date="2019-03" db="EMBL/GenBank/DDBJ databases">
        <title>Root nodule microbial communities of legume samples collected from USA, Mexico and Botswana.</title>
        <authorList>
            <person name="Hirsch A."/>
        </authorList>
    </citation>
    <scope>NUCLEOTIDE SEQUENCE [LARGE SCALE GENOMIC DNA]</scope>
    <source>
        <strain evidence="1 2">55</strain>
    </source>
</reference>
<accession>A0A4R3ZS72</accession>
<name>A0A4R3ZS72_9ACTN</name>
<proteinExistence type="predicted"/>
<dbReference type="Proteomes" id="UP000295805">
    <property type="component" value="Unassembled WGS sequence"/>
</dbReference>
<dbReference type="EMBL" id="SMCX01000015">
    <property type="protein sequence ID" value="TCW23087.1"/>
    <property type="molecule type" value="Genomic_DNA"/>
</dbReference>
<dbReference type="RefSeq" id="WP_139019082.1">
    <property type="nucleotide sequence ID" value="NZ_CP143053.1"/>
</dbReference>
<dbReference type="AlphaFoldDB" id="A0A4R3ZS72"/>
<evidence type="ECO:0000313" key="1">
    <source>
        <dbReference type="EMBL" id="TCW23087.1"/>
    </source>
</evidence>
<dbReference type="GeneID" id="89531464"/>
<comment type="caution">
    <text evidence="1">The sequence shown here is derived from an EMBL/GenBank/DDBJ whole genome shotgun (WGS) entry which is preliminary data.</text>
</comment>